<name>A0A9Y6J601_9CICH</name>
<comment type="similarity">
    <text evidence="2">Belongs to the krueppel C2H2-type zinc-finger protein family.</text>
</comment>
<comment type="subcellular location">
    <subcellularLocation>
        <location evidence="1">Nucleus</location>
    </subcellularLocation>
</comment>
<keyword evidence="6" id="KW-0862">Zinc</keyword>
<dbReference type="InterPro" id="IPR036236">
    <property type="entry name" value="Znf_C2H2_sf"/>
</dbReference>
<dbReference type="SMART" id="SM00355">
    <property type="entry name" value="ZnF_C2H2"/>
    <property type="match status" value="3"/>
</dbReference>
<evidence type="ECO:0000259" key="9">
    <source>
        <dbReference type="PROSITE" id="PS50157"/>
    </source>
</evidence>
<keyword evidence="7" id="KW-0539">Nucleus</keyword>
<dbReference type="GO" id="GO:0000981">
    <property type="term" value="F:DNA-binding transcription factor activity, RNA polymerase II-specific"/>
    <property type="evidence" value="ECO:0007669"/>
    <property type="project" value="TreeGrafter"/>
</dbReference>
<evidence type="ECO:0000256" key="2">
    <source>
        <dbReference type="ARBA" id="ARBA00006991"/>
    </source>
</evidence>
<feature type="domain" description="C2H2-type" evidence="9">
    <location>
        <begin position="53"/>
        <end position="82"/>
    </location>
</feature>
<dbReference type="FunFam" id="3.30.160.60:FF:002089">
    <property type="entry name" value="Zinc finger protein 629"/>
    <property type="match status" value="1"/>
</dbReference>
<gene>
    <name evidence="11" type="primary">LOC102197580</name>
</gene>
<sequence>MDGRDSPMEEFVDDENQQQMLTLAKNNPDRLHEEVGVDFYEEQLDLPSQHGGKVCLFDQCGKRFRSLSHLKRHQRIHTTEKPYSCNECDKRFSQSSDLKIHQRIHTGEQPYACNECGKSFSQSSSLTVNQRIHTVEKPYACNECGKSFSHLYTVV</sequence>
<dbReference type="PANTHER" id="PTHR23226">
    <property type="entry name" value="ZINC FINGER AND SCAN DOMAIN-CONTAINING"/>
    <property type="match status" value="1"/>
</dbReference>
<dbReference type="PROSITE" id="PS00028">
    <property type="entry name" value="ZINC_FINGER_C2H2_1"/>
    <property type="match status" value="2"/>
</dbReference>
<evidence type="ECO:0000256" key="4">
    <source>
        <dbReference type="ARBA" id="ARBA00022737"/>
    </source>
</evidence>
<dbReference type="FunFam" id="3.30.160.60:FF:002343">
    <property type="entry name" value="Zinc finger protein 33A"/>
    <property type="match status" value="1"/>
</dbReference>
<dbReference type="PROSITE" id="PS50157">
    <property type="entry name" value="ZINC_FINGER_C2H2_2"/>
    <property type="match status" value="3"/>
</dbReference>
<dbReference type="GeneID" id="102197580"/>
<evidence type="ECO:0000256" key="7">
    <source>
        <dbReference type="ARBA" id="ARBA00023242"/>
    </source>
</evidence>
<dbReference type="InterPro" id="IPR013087">
    <property type="entry name" value="Znf_C2H2_type"/>
</dbReference>
<keyword evidence="5 8" id="KW-0863">Zinc-finger</keyword>
<dbReference type="AlphaFoldDB" id="A0A9Y6J601"/>
<organism evidence="10 11">
    <name type="scientific">Pundamilia nyererei</name>
    <dbReference type="NCBI Taxonomy" id="303518"/>
    <lineage>
        <taxon>Eukaryota</taxon>
        <taxon>Metazoa</taxon>
        <taxon>Chordata</taxon>
        <taxon>Craniata</taxon>
        <taxon>Vertebrata</taxon>
        <taxon>Euteleostomi</taxon>
        <taxon>Actinopterygii</taxon>
        <taxon>Neopterygii</taxon>
        <taxon>Teleostei</taxon>
        <taxon>Neoteleostei</taxon>
        <taxon>Acanthomorphata</taxon>
        <taxon>Ovalentaria</taxon>
        <taxon>Cichlomorphae</taxon>
        <taxon>Cichliformes</taxon>
        <taxon>Cichlidae</taxon>
        <taxon>African cichlids</taxon>
        <taxon>Pseudocrenilabrinae</taxon>
        <taxon>Haplochromini</taxon>
        <taxon>Pundamilia</taxon>
    </lineage>
</organism>
<keyword evidence="10" id="KW-1185">Reference proteome</keyword>
<evidence type="ECO:0000256" key="5">
    <source>
        <dbReference type="ARBA" id="ARBA00022771"/>
    </source>
</evidence>
<dbReference type="GO" id="GO:0000978">
    <property type="term" value="F:RNA polymerase II cis-regulatory region sequence-specific DNA binding"/>
    <property type="evidence" value="ECO:0007669"/>
    <property type="project" value="TreeGrafter"/>
</dbReference>
<evidence type="ECO:0000313" key="11">
    <source>
        <dbReference type="RefSeq" id="XP_013763626.1"/>
    </source>
</evidence>
<dbReference type="PANTHER" id="PTHR23226:SF416">
    <property type="entry name" value="FI01424P"/>
    <property type="match status" value="1"/>
</dbReference>
<protein>
    <submittedName>
        <fullName evidence="11">Zinc finger protein 665-like</fullName>
    </submittedName>
</protein>
<evidence type="ECO:0000256" key="3">
    <source>
        <dbReference type="ARBA" id="ARBA00022723"/>
    </source>
</evidence>
<feature type="domain" description="C2H2-type" evidence="9">
    <location>
        <begin position="111"/>
        <end position="138"/>
    </location>
</feature>
<evidence type="ECO:0000256" key="8">
    <source>
        <dbReference type="PROSITE-ProRule" id="PRU00042"/>
    </source>
</evidence>
<reference evidence="11" key="1">
    <citation type="submission" date="2025-08" db="UniProtKB">
        <authorList>
            <consortium name="RefSeq"/>
        </authorList>
    </citation>
    <scope>IDENTIFICATION</scope>
</reference>
<dbReference type="FunFam" id="3.30.160.60:FF:001498">
    <property type="entry name" value="Zinc finger protein 404"/>
    <property type="match status" value="1"/>
</dbReference>
<evidence type="ECO:0000256" key="6">
    <source>
        <dbReference type="ARBA" id="ARBA00022833"/>
    </source>
</evidence>
<dbReference type="FunFam" id="3.30.160.60:FF:000688">
    <property type="entry name" value="zinc finger protein 197 isoform X1"/>
    <property type="match status" value="1"/>
</dbReference>
<feature type="domain" description="C2H2-type" evidence="9">
    <location>
        <begin position="83"/>
        <end position="110"/>
    </location>
</feature>
<dbReference type="Proteomes" id="UP000695023">
    <property type="component" value="Unplaced"/>
</dbReference>
<dbReference type="GO" id="GO:0008270">
    <property type="term" value="F:zinc ion binding"/>
    <property type="evidence" value="ECO:0007669"/>
    <property type="project" value="UniProtKB-KW"/>
</dbReference>
<dbReference type="SUPFAM" id="SSF57667">
    <property type="entry name" value="beta-beta-alpha zinc fingers"/>
    <property type="match status" value="2"/>
</dbReference>
<keyword evidence="3" id="KW-0479">Metal-binding</keyword>
<dbReference type="Pfam" id="PF00096">
    <property type="entry name" value="zf-C2H2"/>
    <property type="match status" value="3"/>
</dbReference>
<dbReference type="Gene3D" id="3.30.160.60">
    <property type="entry name" value="Classic Zinc Finger"/>
    <property type="match status" value="4"/>
</dbReference>
<accession>A0A9Y6J601</accession>
<dbReference type="RefSeq" id="XP_013763626.1">
    <property type="nucleotide sequence ID" value="XM_013908172.1"/>
</dbReference>
<dbReference type="GO" id="GO:0005634">
    <property type="term" value="C:nucleus"/>
    <property type="evidence" value="ECO:0007669"/>
    <property type="project" value="UniProtKB-SubCell"/>
</dbReference>
<evidence type="ECO:0000256" key="1">
    <source>
        <dbReference type="ARBA" id="ARBA00004123"/>
    </source>
</evidence>
<keyword evidence="4" id="KW-0677">Repeat</keyword>
<evidence type="ECO:0000313" key="10">
    <source>
        <dbReference type="Proteomes" id="UP000695023"/>
    </source>
</evidence>
<proteinExistence type="inferred from homology"/>